<evidence type="ECO:0000313" key="1">
    <source>
        <dbReference type="EMBL" id="KAL0967252.1"/>
    </source>
</evidence>
<proteinExistence type="predicted"/>
<evidence type="ECO:0000313" key="2">
    <source>
        <dbReference type="Proteomes" id="UP001557470"/>
    </source>
</evidence>
<dbReference type="Proteomes" id="UP001557470">
    <property type="component" value="Unassembled WGS sequence"/>
</dbReference>
<accession>A0ABD0WU84</accession>
<comment type="caution">
    <text evidence="1">The sequence shown here is derived from an EMBL/GenBank/DDBJ whole genome shotgun (WGS) entry which is preliminary data.</text>
</comment>
<protein>
    <submittedName>
        <fullName evidence="1">Uncharacterized protein</fullName>
    </submittedName>
</protein>
<organism evidence="1 2">
    <name type="scientific">Umbra pygmaea</name>
    <name type="common">Eastern mudminnow</name>
    <dbReference type="NCBI Taxonomy" id="75934"/>
    <lineage>
        <taxon>Eukaryota</taxon>
        <taxon>Metazoa</taxon>
        <taxon>Chordata</taxon>
        <taxon>Craniata</taxon>
        <taxon>Vertebrata</taxon>
        <taxon>Euteleostomi</taxon>
        <taxon>Actinopterygii</taxon>
        <taxon>Neopterygii</taxon>
        <taxon>Teleostei</taxon>
        <taxon>Protacanthopterygii</taxon>
        <taxon>Esociformes</taxon>
        <taxon>Umbridae</taxon>
        <taxon>Umbra</taxon>
    </lineage>
</organism>
<reference evidence="1 2" key="1">
    <citation type="submission" date="2024-06" db="EMBL/GenBank/DDBJ databases">
        <authorList>
            <person name="Pan Q."/>
            <person name="Wen M."/>
            <person name="Jouanno E."/>
            <person name="Zahm M."/>
            <person name="Klopp C."/>
            <person name="Cabau C."/>
            <person name="Louis A."/>
            <person name="Berthelot C."/>
            <person name="Parey E."/>
            <person name="Roest Crollius H."/>
            <person name="Montfort J."/>
            <person name="Robinson-Rechavi M."/>
            <person name="Bouchez O."/>
            <person name="Lampietro C."/>
            <person name="Lopez Roques C."/>
            <person name="Donnadieu C."/>
            <person name="Postlethwait J."/>
            <person name="Bobe J."/>
            <person name="Verreycken H."/>
            <person name="Guiguen Y."/>
        </authorList>
    </citation>
    <scope>NUCLEOTIDE SEQUENCE [LARGE SCALE GENOMIC DNA]</scope>
    <source>
        <strain evidence="1">Up_M1</strain>
        <tissue evidence="1">Testis</tissue>
    </source>
</reference>
<name>A0ABD0WU84_UMBPY</name>
<dbReference type="AlphaFoldDB" id="A0ABD0WU84"/>
<dbReference type="EMBL" id="JAGEUA010000008">
    <property type="protein sequence ID" value="KAL0967252.1"/>
    <property type="molecule type" value="Genomic_DNA"/>
</dbReference>
<keyword evidence="2" id="KW-1185">Reference proteome</keyword>
<sequence>MHKNTILLDSIGPPLLVAQSLRNTEESPSLFLNAHYYFNSAEQVWLDRGCKVAGSEVKDWRSDPVQAFLAKGTLVDISSPSWPGAPLSPCVLRPFAHCSVAAPPLKHLSLH</sequence>
<gene>
    <name evidence="1" type="ORF">UPYG_G00249890</name>
</gene>